<comment type="caution">
    <text evidence="2">The sequence shown here is derived from an EMBL/GenBank/DDBJ whole genome shotgun (WGS) entry which is preliminary data.</text>
</comment>
<keyword evidence="3" id="KW-1185">Reference proteome</keyword>
<dbReference type="EMBL" id="JACVQF010000200">
    <property type="protein sequence ID" value="MBD0421858.1"/>
    <property type="molecule type" value="Genomic_DNA"/>
</dbReference>
<protein>
    <submittedName>
        <fullName evidence="2">GNAT family N-acetyltransferase</fullName>
    </submittedName>
</protein>
<feature type="domain" description="BioF2-like acetyltransferase" evidence="1">
    <location>
        <begin position="160"/>
        <end position="299"/>
    </location>
</feature>
<dbReference type="Gene3D" id="3.40.630.30">
    <property type="match status" value="1"/>
</dbReference>
<sequence>MSGKRILVVGPGELNADDRKIWRDIRTAAGAPANPFMDPAFTTAVGQVRPQARVAVLQEDGCPVGYFPYERGLSGRGRPVGAGVSDSQGAVLRPGIRLDARRLLRACGLASWEFDNLEDGQHVFVPHAVEELASPVVDIGAGFERYTEGLRRSSPAFLKQILAKERRLARRVGEVRFAYDARDPGALRALMRWKSAQYRRTGRRDRFAQEWITRLVELLARSEEPECRGVLSVLYAAGRPVAAHFGLRSQTVLSWWFPAYDPAYGKYSPGLVLQLRMLEAAAADGIGTVDLGSGPARYKDSFKTRDLRVYEGAVVRPGPGGAVHWLGREPARAARRFVRDRPRLAHAARRVLAEAGRLRDR</sequence>
<proteinExistence type="predicted"/>
<evidence type="ECO:0000313" key="2">
    <source>
        <dbReference type="EMBL" id="MBD0421858.1"/>
    </source>
</evidence>
<dbReference type="RefSeq" id="WP_188182804.1">
    <property type="nucleotide sequence ID" value="NZ_JACVQF010000200.1"/>
</dbReference>
<evidence type="ECO:0000259" key="1">
    <source>
        <dbReference type="Pfam" id="PF13480"/>
    </source>
</evidence>
<accession>A0A926L3L9</accession>
<dbReference type="AlphaFoldDB" id="A0A926L3L9"/>
<gene>
    <name evidence="2" type="ORF">H0H10_22340</name>
</gene>
<reference evidence="2" key="2">
    <citation type="submission" date="2020-09" db="EMBL/GenBank/DDBJ databases">
        <authorList>
            <person name="Luo X."/>
        </authorList>
    </citation>
    <scope>NUCLEOTIDE SEQUENCE</scope>
    <source>
        <strain evidence="2">TRM S81-3</strain>
    </source>
</reference>
<dbReference type="Proteomes" id="UP000621210">
    <property type="component" value="Unassembled WGS sequence"/>
</dbReference>
<dbReference type="InterPro" id="IPR016181">
    <property type="entry name" value="Acyl_CoA_acyltransferase"/>
</dbReference>
<dbReference type="InterPro" id="IPR038740">
    <property type="entry name" value="BioF2-like_GNAT_dom"/>
</dbReference>
<name>A0A926L3L9_9ACTN</name>
<dbReference type="Pfam" id="PF13480">
    <property type="entry name" value="Acetyltransf_6"/>
    <property type="match status" value="1"/>
</dbReference>
<organism evidence="2 3">
    <name type="scientific">Streptomyces griseicoloratus</name>
    <dbReference type="NCBI Taxonomy" id="2752516"/>
    <lineage>
        <taxon>Bacteria</taxon>
        <taxon>Bacillati</taxon>
        <taxon>Actinomycetota</taxon>
        <taxon>Actinomycetes</taxon>
        <taxon>Kitasatosporales</taxon>
        <taxon>Streptomycetaceae</taxon>
        <taxon>Streptomyces</taxon>
    </lineage>
</organism>
<reference evidence="2" key="1">
    <citation type="submission" date="2020-09" db="EMBL/GenBank/DDBJ databases">
        <title>Streptomyces grisecoloratus sp. nov., isolated from cotton soil.</title>
        <authorList>
            <person name="Xing L."/>
        </authorList>
    </citation>
    <scope>NUCLEOTIDE SEQUENCE</scope>
    <source>
        <strain evidence="2">TRM S81-3</strain>
    </source>
</reference>
<evidence type="ECO:0000313" key="3">
    <source>
        <dbReference type="Proteomes" id="UP000621210"/>
    </source>
</evidence>
<dbReference type="SUPFAM" id="SSF55729">
    <property type="entry name" value="Acyl-CoA N-acyltransferases (Nat)"/>
    <property type="match status" value="1"/>
</dbReference>